<keyword evidence="3" id="KW-1185">Reference proteome</keyword>
<accession>A0ABQ5DDE3</accession>
<proteinExistence type="predicted"/>
<sequence>MKGKKKVSCVCELRPFYRLSEKLLACATYVSDLRAKPTNKCAFTMADVSPLECELVRSLDMTDFSLPSCLGALELPILAIN</sequence>
<reference evidence="2" key="2">
    <citation type="submission" date="2022-01" db="EMBL/GenBank/DDBJ databases">
        <authorList>
            <person name="Yamashiro T."/>
            <person name="Shiraishi A."/>
            <person name="Satake H."/>
            <person name="Nakayama K."/>
        </authorList>
    </citation>
    <scope>NUCLEOTIDE SEQUENCE</scope>
</reference>
<organism evidence="2 3">
    <name type="scientific">Tanacetum coccineum</name>
    <dbReference type="NCBI Taxonomy" id="301880"/>
    <lineage>
        <taxon>Eukaryota</taxon>
        <taxon>Viridiplantae</taxon>
        <taxon>Streptophyta</taxon>
        <taxon>Embryophyta</taxon>
        <taxon>Tracheophyta</taxon>
        <taxon>Spermatophyta</taxon>
        <taxon>Magnoliopsida</taxon>
        <taxon>eudicotyledons</taxon>
        <taxon>Gunneridae</taxon>
        <taxon>Pentapetalae</taxon>
        <taxon>asterids</taxon>
        <taxon>campanulids</taxon>
        <taxon>Asterales</taxon>
        <taxon>Asteraceae</taxon>
        <taxon>Asteroideae</taxon>
        <taxon>Anthemideae</taxon>
        <taxon>Anthemidinae</taxon>
        <taxon>Tanacetum</taxon>
    </lineage>
</organism>
<dbReference type="EMBL" id="BQNB010015152">
    <property type="protein sequence ID" value="GJT36603.1"/>
    <property type="molecule type" value="Genomic_DNA"/>
</dbReference>
<dbReference type="Proteomes" id="UP001151760">
    <property type="component" value="Unassembled WGS sequence"/>
</dbReference>
<dbReference type="EMBL" id="BQNB010011173">
    <property type="protein sequence ID" value="GJS87118.1"/>
    <property type="molecule type" value="Genomic_DNA"/>
</dbReference>
<evidence type="ECO:0000313" key="2">
    <source>
        <dbReference type="EMBL" id="GJT36603.1"/>
    </source>
</evidence>
<protein>
    <submittedName>
        <fullName evidence="2">Uncharacterized protein</fullName>
    </submittedName>
</protein>
<reference evidence="2" key="1">
    <citation type="journal article" date="2022" name="Int. J. Mol. Sci.">
        <title>Draft Genome of Tanacetum Coccineum: Genomic Comparison of Closely Related Tanacetum-Family Plants.</title>
        <authorList>
            <person name="Yamashiro T."/>
            <person name="Shiraishi A."/>
            <person name="Nakayama K."/>
            <person name="Satake H."/>
        </authorList>
    </citation>
    <scope>NUCLEOTIDE SEQUENCE</scope>
</reference>
<evidence type="ECO:0000313" key="3">
    <source>
        <dbReference type="Proteomes" id="UP001151760"/>
    </source>
</evidence>
<name>A0ABQ5DDE3_9ASTR</name>
<evidence type="ECO:0000313" key="1">
    <source>
        <dbReference type="EMBL" id="GJS87118.1"/>
    </source>
</evidence>
<comment type="caution">
    <text evidence="2">The sequence shown here is derived from an EMBL/GenBank/DDBJ whole genome shotgun (WGS) entry which is preliminary data.</text>
</comment>
<gene>
    <name evidence="1" type="ORF">Tco_0769754</name>
    <name evidence="2" type="ORF">Tco_0927022</name>
</gene>